<dbReference type="PANTHER" id="PTHR33153">
    <property type="entry name" value="MYND-TYPE DOMAIN-CONTAINING PROTEIN"/>
    <property type="match status" value="1"/>
</dbReference>
<organism evidence="3 4">
    <name type="scientific">Symbiodinium necroappetens</name>
    <dbReference type="NCBI Taxonomy" id="1628268"/>
    <lineage>
        <taxon>Eukaryota</taxon>
        <taxon>Sar</taxon>
        <taxon>Alveolata</taxon>
        <taxon>Dinophyceae</taxon>
        <taxon>Suessiales</taxon>
        <taxon>Symbiodiniaceae</taxon>
        <taxon>Symbiodinium</taxon>
    </lineage>
</organism>
<dbReference type="InterPro" id="IPR057191">
    <property type="entry name" value="DUF7869"/>
</dbReference>
<feature type="region of interest" description="Disordered" evidence="1">
    <location>
        <begin position="1607"/>
        <end position="1728"/>
    </location>
</feature>
<dbReference type="EMBL" id="CAJNJA010008293">
    <property type="protein sequence ID" value="CAE7234894.1"/>
    <property type="molecule type" value="Genomic_DNA"/>
</dbReference>
<dbReference type="Pfam" id="PF25273">
    <property type="entry name" value="DUF7869"/>
    <property type="match status" value="1"/>
</dbReference>
<evidence type="ECO:0000256" key="1">
    <source>
        <dbReference type="SAM" id="MobiDB-lite"/>
    </source>
</evidence>
<evidence type="ECO:0000313" key="3">
    <source>
        <dbReference type="EMBL" id="CAE7234894.1"/>
    </source>
</evidence>
<proteinExistence type="predicted"/>
<evidence type="ECO:0000259" key="2">
    <source>
        <dbReference type="Pfam" id="PF25273"/>
    </source>
</evidence>
<sequence length="1797" mass="199572">MLREIALSQGVLAPAAEANAPEDDTVDTHAKMQYQFLGFNVCKLGLAELLGVGWNPRLTTLLKAVLQNRRSAPLDKRFMSRPLNDPRPVYSEVVSHLQTLYDSVAETLPFDQPEQEHVDDDFTAYNVAPTNSEQLRYLPPGSMYESWRQYRAVSNSTCSWQCFSKAWKEEFGHKLTFRNKYTFGICTTCVKHKLMLRHLGCDATSRLRQRHLYDRHLQAQYADRKVYWQNRSSSRSHYNIITVVVDAIDQAKFSVPKSPLFNDHLFQQFVRPRLHVWGILVHGWGAYIAVSDADASKGGSTLVDLLVFVLSKLRSKGCPLDKFDFCVQLDNTSSCNKNNATLAFAACCAHFKLLSSVRLCFLRVGHTHKDIDQWLGELAGFVRRKLPVCQTPDQLITELNTKFLPFTRCKQWMADSNYSSRLVYLTQADVRNLPGGKPTGFVDRRPKPEKYVKMVKGLAAAITTHPFTLHKAAGYLRSWVDGTLAKQPPLDGLEFRRFAGRSPVARANVGMSAMSMEPAPSVLRVHNAAAGSGESECNAKMSVLNDVARDLHQNGMTWLEAYAQAYKMWGYLPPSVRSSMESSLAVPAGELVDDAGDAGMPLEVWLRVCLCLCEPRLLMGKRGGGADSGAAKAKASKLPRRNSTEELDPQVAKALVAAEAIPWWGDATLLLEKILGDRGAAHFFETTFPNVDARKALAERFLQAFPLPSTQTLSPDLSSGVKTLQFWQTCWHPQGGNRGMASNDVFSSLVQLILLQGFKTDASLLAGTEYPVLQPVQPIYFDSPWDTPELVPNTMGLNSVALLKGWSRCLAMTTAAFIITELNVVDYYKEQLPDQYQSFCVMKGMVPSDGGGSEIDRIAAHGETIEQVVKAYENPKSVRSVPGMGPAESQAVVNLVHFIPVQAKEILAQAAIQFGMKKGVVSHAGLGLPSTSSRDENGPNEVARMSRICRVWEVVLAELRTQLTAEQYGNSEKNLKQAFETGAFDDQLYQMAVECPATINLQEIPDIAVLLQTHASELEKAAIAKSKALQIQVEAATFNKMENDLSDDKAKLLDWAKKEHQRTATAASVVLSHQRKRYIKGLAAVEAHMDSWLKVVTAPLSEWEMKVAEFRKNVFETVGANAAKRFLLVVVDLSITPSNGEIDEIVKFAASMLHASGQNALFYLLPQQYNKNQAMTAVLSGQRRIEDKLLAAGISVENPISIHYNIDGMHASDRRRLAAQARLAVSTKVNADGWLQSAVSRGKIDGDTNVTGSDSVLTVVEARMAPNCPDWAEGVLQLKDKWATQNDKPILSYIGFCKEKNAVRPHLQSLLMQQWWPQQPQAGPPEPTSQPLEFPDVKLATFQDGLPSLPPIVVSKFDGNETFSDKWNALVADFRQCIKDQVLPRISVSIPSPGSAQSARGGPAGPDFTYPPFATEPSRVIFPNRPAAEFNMDDVLFSVRGTRSLPAMHITKDWELYFSVEATLSLEPSEICGFNVGELLKVESLPDANKSILWSLSDDEMNIPDIGLQNFKLTGLKDGENEIFMRSELGILKRDVAGAAFIGNFHRITELNNVKILWRCTLQSQPPALVKPSKPKLVLICSTHLEPGFFYKITYIMFLGNNNDLSDSSEAEPVQKQLEKQKKQTTPKEKAKPKKTNPPKEKKNPPNPKEKNPSEKNPPEKKNPPKEKNPSEQSEKNLPEEKNPPEKTNPPMEKKNPSKGMKRPAAADENENEHQDQHEDEKRGYKLRPYRKTQAMAISRTSGGQVLQVKAKGASFEQNTEIAEVLISFLRDGTPEEEVVSMKANMCSDLESKIAGK</sequence>
<name>A0A812KWU9_9DINO</name>
<keyword evidence="4" id="KW-1185">Reference proteome</keyword>
<protein>
    <recommendedName>
        <fullName evidence="2">DUF7869 domain-containing protein</fullName>
    </recommendedName>
</protein>
<feature type="compositionally biased region" description="Basic and acidic residues" evidence="1">
    <location>
        <begin position="1617"/>
        <end position="1630"/>
    </location>
</feature>
<feature type="region of interest" description="Disordered" evidence="1">
    <location>
        <begin position="623"/>
        <end position="645"/>
    </location>
</feature>
<dbReference type="Proteomes" id="UP000601435">
    <property type="component" value="Unassembled WGS sequence"/>
</dbReference>
<gene>
    <name evidence="3" type="ORF">SNEC2469_LOCUS3864</name>
</gene>
<feature type="domain" description="DUF7869" evidence="2">
    <location>
        <begin position="273"/>
        <end position="414"/>
    </location>
</feature>
<evidence type="ECO:0000313" key="4">
    <source>
        <dbReference type="Proteomes" id="UP000601435"/>
    </source>
</evidence>
<accession>A0A812KWU9</accession>
<reference evidence="3" key="1">
    <citation type="submission" date="2021-02" db="EMBL/GenBank/DDBJ databases">
        <authorList>
            <person name="Dougan E. K."/>
            <person name="Rhodes N."/>
            <person name="Thang M."/>
            <person name="Chan C."/>
        </authorList>
    </citation>
    <scope>NUCLEOTIDE SEQUENCE</scope>
</reference>
<comment type="caution">
    <text evidence="3">The sequence shown here is derived from an EMBL/GenBank/DDBJ whole genome shotgun (WGS) entry which is preliminary data.</text>
</comment>
<feature type="compositionally biased region" description="Basic and acidic residues" evidence="1">
    <location>
        <begin position="1638"/>
        <end position="1685"/>
    </location>
</feature>
<dbReference type="OrthoDB" id="416781at2759"/>
<dbReference type="PANTHER" id="PTHR33153:SF3">
    <property type="entry name" value="TRAFFICKING PROTEIN PARTICLE COMPLEX SUBUNIT 11 DOMAIN-CONTAINING PROTEIN"/>
    <property type="match status" value="1"/>
</dbReference>
<feature type="compositionally biased region" description="Basic and acidic residues" evidence="1">
    <location>
        <begin position="1712"/>
        <end position="1724"/>
    </location>
</feature>